<evidence type="ECO:0000313" key="16">
    <source>
        <dbReference type="Proteomes" id="UP001596505"/>
    </source>
</evidence>
<evidence type="ECO:0000313" key="15">
    <source>
        <dbReference type="EMBL" id="MFC7392570.1"/>
    </source>
</evidence>
<keyword evidence="5 11" id="KW-0597">Phosphoprotein</keyword>
<evidence type="ECO:0000256" key="2">
    <source>
        <dbReference type="ARBA" id="ARBA00012438"/>
    </source>
</evidence>
<dbReference type="Pfam" id="PF02518">
    <property type="entry name" value="HATPase_c"/>
    <property type="match status" value="1"/>
</dbReference>
<dbReference type="InterPro" id="IPR008207">
    <property type="entry name" value="Sig_transdc_His_kin_Hpt_dom"/>
</dbReference>
<evidence type="ECO:0000256" key="6">
    <source>
        <dbReference type="ARBA" id="ARBA00022679"/>
    </source>
</evidence>
<dbReference type="SMART" id="SM01231">
    <property type="entry name" value="H-kinase_dim"/>
    <property type="match status" value="1"/>
</dbReference>
<evidence type="ECO:0000259" key="12">
    <source>
        <dbReference type="PROSITE" id="PS50109"/>
    </source>
</evidence>
<dbReference type="Pfam" id="PF01584">
    <property type="entry name" value="CheW"/>
    <property type="match status" value="1"/>
</dbReference>
<dbReference type="InterPro" id="IPR051315">
    <property type="entry name" value="Bact_Chemotaxis_CheA"/>
</dbReference>
<dbReference type="SUPFAM" id="SSF55874">
    <property type="entry name" value="ATPase domain of HSP90 chaperone/DNA topoisomerase II/histidine kinase"/>
    <property type="match status" value="1"/>
</dbReference>
<keyword evidence="10" id="KW-0902">Two-component regulatory system</keyword>
<dbReference type="SUPFAM" id="SSF50341">
    <property type="entry name" value="CheW-like"/>
    <property type="match status" value="1"/>
</dbReference>
<evidence type="ECO:0000256" key="11">
    <source>
        <dbReference type="PROSITE-ProRule" id="PRU00110"/>
    </source>
</evidence>
<dbReference type="PANTHER" id="PTHR43395:SF1">
    <property type="entry name" value="CHEMOTAXIS PROTEIN CHEA"/>
    <property type="match status" value="1"/>
</dbReference>
<dbReference type="PROSITE" id="PS50109">
    <property type="entry name" value="HIS_KIN"/>
    <property type="match status" value="1"/>
</dbReference>
<keyword evidence="4" id="KW-0145">Chemotaxis</keyword>
<dbReference type="InterPro" id="IPR010808">
    <property type="entry name" value="CheA_P2-bd"/>
</dbReference>
<keyword evidence="8" id="KW-0418">Kinase</keyword>
<keyword evidence="9" id="KW-0067">ATP-binding</keyword>
<dbReference type="Gene3D" id="1.20.120.160">
    <property type="entry name" value="HPT domain"/>
    <property type="match status" value="1"/>
</dbReference>
<evidence type="ECO:0000256" key="10">
    <source>
        <dbReference type="ARBA" id="ARBA00023012"/>
    </source>
</evidence>
<evidence type="ECO:0000256" key="9">
    <source>
        <dbReference type="ARBA" id="ARBA00022840"/>
    </source>
</evidence>
<dbReference type="InterPro" id="IPR036641">
    <property type="entry name" value="HPT_dom_sf"/>
</dbReference>
<dbReference type="Pfam" id="PF02895">
    <property type="entry name" value="H-kinase_dim"/>
    <property type="match status" value="1"/>
</dbReference>
<dbReference type="InterPro" id="IPR002545">
    <property type="entry name" value="CheW-lke_dom"/>
</dbReference>
<evidence type="ECO:0000256" key="7">
    <source>
        <dbReference type="ARBA" id="ARBA00022741"/>
    </source>
</evidence>
<accession>A0ABW2PW95</accession>
<comment type="caution">
    <text evidence="15">The sequence shown here is derived from an EMBL/GenBank/DDBJ whole genome shotgun (WGS) entry which is preliminary data.</text>
</comment>
<name>A0ABW2PW95_9BACL</name>
<dbReference type="Pfam" id="PF07194">
    <property type="entry name" value="P2"/>
    <property type="match status" value="1"/>
</dbReference>
<comment type="catalytic activity">
    <reaction evidence="1">
        <text>ATP + protein L-histidine = ADP + protein N-phospho-L-histidine.</text>
        <dbReference type="EC" id="2.7.13.3"/>
    </reaction>
</comment>
<dbReference type="PANTHER" id="PTHR43395">
    <property type="entry name" value="SENSOR HISTIDINE KINASE CHEA"/>
    <property type="match status" value="1"/>
</dbReference>
<organism evidence="15 16">
    <name type="scientific">Scopulibacillus cellulosilyticus</name>
    <dbReference type="NCBI Taxonomy" id="2665665"/>
    <lineage>
        <taxon>Bacteria</taxon>
        <taxon>Bacillati</taxon>
        <taxon>Bacillota</taxon>
        <taxon>Bacilli</taxon>
        <taxon>Bacillales</taxon>
        <taxon>Sporolactobacillaceae</taxon>
        <taxon>Scopulibacillus</taxon>
    </lineage>
</organism>
<evidence type="ECO:0000256" key="3">
    <source>
        <dbReference type="ARBA" id="ARBA00021495"/>
    </source>
</evidence>
<evidence type="ECO:0000256" key="8">
    <source>
        <dbReference type="ARBA" id="ARBA00022777"/>
    </source>
</evidence>
<dbReference type="SUPFAM" id="SSF47226">
    <property type="entry name" value="Histidine-containing phosphotransfer domain, HPT domain"/>
    <property type="match status" value="1"/>
</dbReference>
<dbReference type="InterPro" id="IPR004105">
    <property type="entry name" value="CheA-like_dim"/>
</dbReference>
<dbReference type="EMBL" id="JBHTCO010000004">
    <property type="protein sequence ID" value="MFC7392570.1"/>
    <property type="molecule type" value="Genomic_DNA"/>
</dbReference>
<dbReference type="PROSITE" id="PS50894">
    <property type="entry name" value="HPT"/>
    <property type="match status" value="1"/>
</dbReference>
<dbReference type="CDD" id="cd16916">
    <property type="entry name" value="HATPase_CheA-like"/>
    <property type="match status" value="1"/>
</dbReference>
<evidence type="ECO:0000256" key="5">
    <source>
        <dbReference type="ARBA" id="ARBA00022553"/>
    </source>
</evidence>
<dbReference type="InterPro" id="IPR037006">
    <property type="entry name" value="CheA-like_homodim_sf"/>
</dbReference>
<dbReference type="InterPro" id="IPR036061">
    <property type="entry name" value="CheW-like_dom_sf"/>
</dbReference>
<feature type="modified residue" description="Phosphohistidine" evidence="11">
    <location>
        <position position="46"/>
    </location>
</feature>
<dbReference type="CDD" id="cd00088">
    <property type="entry name" value="HPT"/>
    <property type="match status" value="1"/>
</dbReference>
<dbReference type="Gene3D" id="3.30.565.10">
    <property type="entry name" value="Histidine kinase-like ATPase, C-terminal domain"/>
    <property type="match status" value="1"/>
</dbReference>
<evidence type="ECO:0000256" key="1">
    <source>
        <dbReference type="ARBA" id="ARBA00000085"/>
    </source>
</evidence>
<evidence type="ECO:0000259" key="14">
    <source>
        <dbReference type="PROSITE" id="PS50894"/>
    </source>
</evidence>
<dbReference type="SMART" id="SM00073">
    <property type="entry name" value="HPT"/>
    <property type="match status" value="1"/>
</dbReference>
<evidence type="ECO:0000256" key="4">
    <source>
        <dbReference type="ARBA" id="ARBA00022500"/>
    </source>
</evidence>
<dbReference type="Gene3D" id="1.10.287.560">
    <property type="entry name" value="Histidine kinase CheA-like, homodimeric domain"/>
    <property type="match status" value="1"/>
</dbReference>
<dbReference type="InterPro" id="IPR036097">
    <property type="entry name" value="HisK_dim/P_sf"/>
</dbReference>
<keyword evidence="16" id="KW-1185">Reference proteome</keyword>
<dbReference type="SMART" id="SM00387">
    <property type="entry name" value="HATPase_c"/>
    <property type="match status" value="1"/>
</dbReference>
<protein>
    <recommendedName>
        <fullName evidence="3">Chemotaxis protein CheA</fullName>
        <ecNumber evidence="2">2.7.13.3</ecNumber>
    </recommendedName>
</protein>
<dbReference type="InterPro" id="IPR003594">
    <property type="entry name" value="HATPase_dom"/>
</dbReference>
<dbReference type="InterPro" id="IPR037052">
    <property type="entry name" value="CheA-like_P2_sf"/>
</dbReference>
<dbReference type="InterPro" id="IPR035891">
    <property type="entry name" value="CheY-binding_CheA"/>
</dbReference>
<dbReference type="Pfam" id="PF01627">
    <property type="entry name" value="Hpt"/>
    <property type="match status" value="1"/>
</dbReference>
<dbReference type="PROSITE" id="PS50851">
    <property type="entry name" value="CHEW"/>
    <property type="match status" value="1"/>
</dbReference>
<sequence length="656" mass="73869">MDMDQYIDIFIDESSEHLQNLNEKLLELENKPNKLTIINEIFRSAHTLKGMAASMEFEGMADLTHKMENVLDDLRNEQLTVTEQLMDTLFEAVDHLEKMISQISSGEACDRDTSNTVKKLEDIKNSQAEERETYLANRDKFQLQFQQLDGFQKSAVEAAASSECHPYQIDIQLQENCLLKSVRVFMVLEALGAIGEIIKTVPETPRLEEEDFDLTFSLIFLSTEESQTVKKTIMQISEIASVKIMELTLPSEQKQPETQIKKSEFLKQDEKKRLSPGTAGKTVRINLKRLDNLLNLFEELIIDRSRLEKITDSIENIELKDTVNKIARLSNQMQDIILSMRMEPVEKVFNRFPRMVRSLAKELDKKVKLIITGAETEVDRSVIDEIGDPIVHLLRNSLDHGIEKPEVRVQSGKEEEGTIELKAYQRGHFIYIEIRDDGSGIDRTKILSKAIENGLVTREESAGISNQQVFDFMFQSGFSTAEKVSDVSGRGVGLDVVKSKIESLGGRVSVQSVPGKGTAFTIQLPLTLSIIHALLIKVANETYALPVSVILETALLTKIDKQWINQQVVMTYKDKVVPFIDLHQYLSVPGESKDHNNKAVIIVQKSNKISALIADDILGHQEIVIKPLSKFFSHLNGFSGATILGDGQVALILDVV</sequence>
<dbReference type="Proteomes" id="UP001596505">
    <property type="component" value="Unassembled WGS sequence"/>
</dbReference>
<gene>
    <name evidence="15" type="ORF">ACFQRG_06185</name>
</gene>
<keyword evidence="7" id="KW-0547">Nucleotide-binding</keyword>
<dbReference type="EC" id="2.7.13.3" evidence="2"/>
<dbReference type="SUPFAM" id="SSF47384">
    <property type="entry name" value="Homodimeric domain of signal transducing histidine kinase"/>
    <property type="match status" value="1"/>
</dbReference>
<evidence type="ECO:0000259" key="13">
    <source>
        <dbReference type="PROSITE" id="PS50851"/>
    </source>
</evidence>
<dbReference type="SUPFAM" id="SSF55052">
    <property type="entry name" value="CheY-binding domain of CheA"/>
    <property type="match status" value="1"/>
</dbReference>
<dbReference type="SMART" id="SM00260">
    <property type="entry name" value="CheW"/>
    <property type="match status" value="1"/>
</dbReference>
<dbReference type="RefSeq" id="WP_380964793.1">
    <property type="nucleotide sequence ID" value="NZ_JBHTCO010000004.1"/>
</dbReference>
<keyword evidence="6" id="KW-0808">Transferase</keyword>
<feature type="domain" description="Histidine kinase" evidence="12">
    <location>
        <begin position="248"/>
        <end position="528"/>
    </location>
</feature>
<dbReference type="InterPro" id="IPR005467">
    <property type="entry name" value="His_kinase_dom"/>
</dbReference>
<dbReference type="Gene3D" id="2.30.30.40">
    <property type="entry name" value="SH3 Domains"/>
    <property type="match status" value="1"/>
</dbReference>
<reference evidence="16" key="1">
    <citation type="journal article" date="2019" name="Int. J. Syst. Evol. Microbiol.">
        <title>The Global Catalogue of Microorganisms (GCM) 10K type strain sequencing project: providing services to taxonomists for standard genome sequencing and annotation.</title>
        <authorList>
            <consortium name="The Broad Institute Genomics Platform"/>
            <consortium name="The Broad Institute Genome Sequencing Center for Infectious Disease"/>
            <person name="Wu L."/>
            <person name="Ma J."/>
        </authorList>
    </citation>
    <scope>NUCLEOTIDE SEQUENCE [LARGE SCALE GENOMIC DNA]</scope>
    <source>
        <strain evidence="16">CGMCC 1.16305</strain>
    </source>
</reference>
<feature type="domain" description="CheW-like" evidence="13">
    <location>
        <begin position="530"/>
        <end position="656"/>
    </location>
</feature>
<dbReference type="Gene3D" id="3.30.70.1110">
    <property type="entry name" value="Histidine kinase CheA-like, P2 response regulator-binding domain"/>
    <property type="match status" value="1"/>
</dbReference>
<dbReference type="InterPro" id="IPR036890">
    <property type="entry name" value="HATPase_C_sf"/>
</dbReference>
<dbReference type="CDD" id="cd00731">
    <property type="entry name" value="CheA_reg"/>
    <property type="match status" value="1"/>
</dbReference>
<feature type="domain" description="HPt" evidence="14">
    <location>
        <begin position="1"/>
        <end position="103"/>
    </location>
</feature>
<proteinExistence type="predicted"/>
<dbReference type="InterPro" id="IPR004358">
    <property type="entry name" value="Sig_transdc_His_kin-like_C"/>
</dbReference>
<dbReference type="PRINTS" id="PR00344">
    <property type="entry name" value="BCTRLSENSOR"/>
</dbReference>